<evidence type="ECO:0000256" key="3">
    <source>
        <dbReference type="ARBA" id="ARBA00022801"/>
    </source>
</evidence>
<keyword evidence="7" id="KW-1185">Reference proteome</keyword>
<dbReference type="SUPFAM" id="SSF74650">
    <property type="entry name" value="Galactose mutarotase-like"/>
    <property type="match status" value="1"/>
</dbReference>
<dbReference type="Gene3D" id="2.60.40.2220">
    <property type="match status" value="1"/>
</dbReference>
<dbReference type="InterPro" id="IPR041147">
    <property type="entry name" value="GH38_C"/>
</dbReference>
<dbReference type="RefSeq" id="WP_172244233.1">
    <property type="nucleotide sequence ID" value="NZ_BMDD01000003.1"/>
</dbReference>
<dbReference type="InterPro" id="IPR054723">
    <property type="entry name" value="Ams1-like_N"/>
</dbReference>
<dbReference type="Gene3D" id="1.20.1270.50">
    <property type="entry name" value="Glycoside hydrolase family 38, central domain"/>
    <property type="match status" value="1"/>
</dbReference>
<dbReference type="InterPro" id="IPR028995">
    <property type="entry name" value="Glyco_hydro_57/38_cen_sf"/>
</dbReference>
<evidence type="ECO:0000256" key="2">
    <source>
        <dbReference type="ARBA" id="ARBA00022723"/>
    </source>
</evidence>
<comment type="caution">
    <text evidence="6">The sequence shown here is derived from an EMBL/GenBank/DDBJ whole genome shotgun (WGS) entry which is preliminary data.</text>
</comment>
<dbReference type="SMART" id="SM00872">
    <property type="entry name" value="Alpha-mann_mid"/>
    <property type="match status" value="1"/>
</dbReference>
<proteinExistence type="inferred from homology"/>
<keyword evidence="4" id="KW-0326">Glycosidase</keyword>
<evidence type="ECO:0000313" key="6">
    <source>
        <dbReference type="EMBL" id="GGH79637.1"/>
    </source>
</evidence>
<reference evidence="7" key="1">
    <citation type="journal article" date="2019" name="Int. J. Syst. Evol. Microbiol.">
        <title>The Global Catalogue of Microorganisms (GCM) 10K type strain sequencing project: providing services to taxonomists for standard genome sequencing and annotation.</title>
        <authorList>
            <consortium name="The Broad Institute Genomics Platform"/>
            <consortium name="The Broad Institute Genome Sequencing Center for Infectious Disease"/>
            <person name="Wu L."/>
            <person name="Ma J."/>
        </authorList>
    </citation>
    <scope>NUCLEOTIDE SEQUENCE [LARGE SCALE GENOMIC DNA]</scope>
    <source>
        <strain evidence="7">CCM 8702</strain>
    </source>
</reference>
<dbReference type="InterPro" id="IPR000602">
    <property type="entry name" value="Glyco_hydro_38_N"/>
</dbReference>
<dbReference type="EMBL" id="BMDD01000003">
    <property type="protein sequence ID" value="GGH79637.1"/>
    <property type="molecule type" value="Genomic_DNA"/>
</dbReference>
<dbReference type="Pfam" id="PF09261">
    <property type="entry name" value="Alpha-mann_mid"/>
    <property type="match status" value="1"/>
</dbReference>
<evidence type="ECO:0000256" key="4">
    <source>
        <dbReference type="ARBA" id="ARBA00023295"/>
    </source>
</evidence>
<dbReference type="CDD" id="cd10789">
    <property type="entry name" value="GH38N_AMII_ER_cytosolic"/>
    <property type="match status" value="1"/>
</dbReference>
<dbReference type="Gene3D" id="3.20.110.10">
    <property type="entry name" value="Glycoside hydrolase 38, N terminal domain"/>
    <property type="match status" value="1"/>
</dbReference>
<dbReference type="PANTHER" id="PTHR46017">
    <property type="entry name" value="ALPHA-MANNOSIDASE 2C1"/>
    <property type="match status" value="1"/>
</dbReference>
<dbReference type="Proteomes" id="UP000605427">
    <property type="component" value="Unassembled WGS sequence"/>
</dbReference>
<dbReference type="InterPro" id="IPR027291">
    <property type="entry name" value="Glyco_hydro_38_N_sf"/>
</dbReference>
<dbReference type="Pfam" id="PF01074">
    <property type="entry name" value="Glyco_hydro_38N"/>
    <property type="match status" value="1"/>
</dbReference>
<dbReference type="SUPFAM" id="SSF88713">
    <property type="entry name" value="Glycoside hydrolase/deacetylase"/>
    <property type="match status" value="1"/>
</dbReference>
<protein>
    <submittedName>
        <fullName evidence="6">Alpha-mannosidase</fullName>
    </submittedName>
</protein>
<dbReference type="Gene3D" id="2.70.98.30">
    <property type="entry name" value="Golgi alpha-mannosidase II, domain 4"/>
    <property type="match status" value="1"/>
</dbReference>
<gene>
    <name evidence="6" type="ORF">GCM10007362_26730</name>
</gene>
<dbReference type="Pfam" id="PF22907">
    <property type="entry name" value="Ams1-like_1st"/>
    <property type="match status" value="1"/>
</dbReference>
<dbReference type="SUPFAM" id="SSF88688">
    <property type="entry name" value="Families 57/38 glycoside transferase middle domain"/>
    <property type="match status" value="1"/>
</dbReference>
<accession>A0ABQ1ZUF2</accession>
<keyword evidence="3" id="KW-0378">Hydrolase</keyword>
<evidence type="ECO:0000256" key="1">
    <source>
        <dbReference type="ARBA" id="ARBA00009792"/>
    </source>
</evidence>
<dbReference type="Pfam" id="PF17677">
    <property type="entry name" value="Glyco_hydro38C2"/>
    <property type="match status" value="1"/>
</dbReference>
<name>A0ABQ1ZUF2_9BACL</name>
<dbReference type="InterPro" id="IPR011682">
    <property type="entry name" value="Glyco_hydro_38_C"/>
</dbReference>
<feature type="domain" description="Glycoside hydrolase family 38 central" evidence="5">
    <location>
        <begin position="504"/>
        <end position="584"/>
    </location>
</feature>
<evidence type="ECO:0000313" key="7">
    <source>
        <dbReference type="Proteomes" id="UP000605427"/>
    </source>
</evidence>
<dbReference type="InterPro" id="IPR037094">
    <property type="entry name" value="Glyco_hydro_38_cen_sf"/>
</dbReference>
<dbReference type="InterPro" id="IPR011013">
    <property type="entry name" value="Gal_mutarotase_sf_dom"/>
</dbReference>
<dbReference type="InterPro" id="IPR015341">
    <property type="entry name" value="Glyco_hydro_38_cen"/>
</dbReference>
<comment type="similarity">
    <text evidence="1">Belongs to the glycosyl hydrolase 38 family.</text>
</comment>
<sequence>MPYENTRIMLDRAKRTLNRLREAIYEPVGSLNTTAWVTKEPVSYEQRTSGVQIQPEPGDKWGELWDCAWFHFEGRVPDYELGPLRQAVLLIDVNGELCLVDEEGSPRQGLTNINSGFETALGLPGKRVVRLGSDASGQSIDLWADAGCNDLFGGFSGGTMKEARIAICHEETRRLYYDFEVLIELAEQTEEKSARRARVLQALYEASLKLSVIDENSVRQASERVRPELEKKGGDPTLTISAVGHAHIDLAWLWPIRETIRKGARTFSTVLRNMEKYPDYVFGASQPQLYQWMKEYYPKLYGQIGERVREGRWELQGAMWVEPDTNISGGEALVRQILYGKRFFKKEYGQDITTLWLPDVFGYSASLPQLLRKSGVDYMMTQKLSWSVYNTHPHHSFHWEGIDGSRVLTHLPPEDTYNGPAAPRSLAKIEQAYLDKNVSEHALMLFGIGDGGGGPGEEHLERLKREHNLLGLPPVVQEPSLDFFRKLEREQDRFETYRGELYLEKHQGTLTSQARNKRYNRRMEKALRQLEFTASLALSLGGTADDYPTEALERIWKETLLYQFHDILPGSSITRVFDESLARYAVLLDETTTLLQQAQARVAELAGVADDEGLAFNSLPWEREEVVEREGRRYLVTVPPMGFASLKRAERLDGEKLAAYNAGLIAEERLLANRHLRAEFNEQGGLVSLVQADTGREAIASGLEGNVLTVYHDDGDAWDFARDYRDTVAGVFELIRSRASVEGTSAVLEQQYAFGQSTLTQRILLDTGADTLRFESKVDWQESGKMLRASFPVQVTADQVNCEIQFGYLKRPTTRNNAIEFARDEICAHQYIDLSQPDYGVSLLSDSKYGYSAEGNMLDINLLRSPGYPDPVADRAEHEFVYALYPHAGDFVQARTYRKGYELNTPLTVGGASAEGGTFAAFVDEGQVSDQAANGVAGHSLITVDHPHIMVEAVKKAEDSDHLIVRLYETAGTRAEAVVTIGHPCQEIVETDLMEQVLEEESVQVSKSGNGSLTDTTLIFGAFEIKTLRILKKTSL</sequence>
<keyword evidence="2" id="KW-0479">Metal-binding</keyword>
<dbReference type="PANTHER" id="PTHR46017:SF1">
    <property type="entry name" value="ALPHA-MANNOSIDASE 2C1"/>
    <property type="match status" value="1"/>
</dbReference>
<dbReference type="Pfam" id="PF07748">
    <property type="entry name" value="Glyco_hydro_38C"/>
    <property type="match status" value="1"/>
</dbReference>
<dbReference type="InterPro" id="IPR011330">
    <property type="entry name" value="Glyco_hydro/deAcase_b/a-brl"/>
</dbReference>
<organism evidence="6 7">
    <name type="scientific">Saccharibacillus endophyticus</name>
    <dbReference type="NCBI Taxonomy" id="2060666"/>
    <lineage>
        <taxon>Bacteria</taxon>
        <taxon>Bacillati</taxon>
        <taxon>Bacillota</taxon>
        <taxon>Bacilli</taxon>
        <taxon>Bacillales</taxon>
        <taxon>Paenibacillaceae</taxon>
        <taxon>Saccharibacillus</taxon>
    </lineage>
</organism>
<evidence type="ECO:0000259" key="5">
    <source>
        <dbReference type="SMART" id="SM00872"/>
    </source>
</evidence>